<proteinExistence type="predicted"/>
<dbReference type="VEuPathDB" id="ToxoDB:TGCAST_226870B"/>
<dbReference type="Proteomes" id="UP000284452">
    <property type="component" value="Unassembled WGS sequence"/>
</dbReference>
<organism evidence="1 2">
    <name type="scientific">Toxoplasma gondii CAST</name>
    <dbReference type="NCBI Taxonomy" id="943122"/>
    <lineage>
        <taxon>Eukaryota</taxon>
        <taxon>Sar</taxon>
        <taxon>Alveolata</taxon>
        <taxon>Apicomplexa</taxon>
        <taxon>Conoidasida</taxon>
        <taxon>Coccidia</taxon>
        <taxon>Eucoccidiorida</taxon>
        <taxon>Eimeriorina</taxon>
        <taxon>Sarcocystidae</taxon>
        <taxon>Toxoplasma</taxon>
    </lineage>
</organism>
<sequence>VSASLRRGMYISMLNIIRGEADPTQ</sequence>
<protein>
    <submittedName>
        <fullName evidence="1">Tubulin gamma chain</fullName>
    </submittedName>
</protein>
<dbReference type="EMBL" id="AHIV02000336">
    <property type="protein sequence ID" value="RQX74452.1"/>
    <property type="molecule type" value="Genomic_DNA"/>
</dbReference>
<reference evidence="1 2" key="1">
    <citation type="submission" date="2017-10" db="EMBL/GenBank/DDBJ databases">
        <authorList>
            <person name="Sibley D."/>
            <person name="Venepally P."/>
            <person name="Karamycheva S."/>
            <person name="Hadjithomas M."/>
            <person name="Khan A."/>
            <person name="Brunk B."/>
            <person name="Roos D."/>
            <person name="Caler E."/>
            <person name="Lorenzi H."/>
        </authorList>
    </citation>
    <scope>NUCLEOTIDE SEQUENCE [LARGE SCALE GENOMIC DNA]</scope>
    <source>
        <strain evidence="1 2">CAST</strain>
    </source>
</reference>
<feature type="non-terminal residue" evidence="1">
    <location>
        <position position="1"/>
    </location>
</feature>
<comment type="caution">
    <text evidence="1">The sequence shown here is derived from an EMBL/GenBank/DDBJ whole genome shotgun (WGS) entry which is preliminary data.</text>
</comment>
<feature type="non-terminal residue" evidence="1">
    <location>
        <position position="25"/>
    </location>
</feature>
<name>A0A3R8AVA0_TOXGO</name>
<accession>A0A3R8AVA0</accession>
<gene>
    <name evidence="1" type="ORF">TGCAST_226870B</name>
</gene>
<dbReference type="AlphaFoldDB" id="A0A3R8AVA0"/>
<evidence type="ECO:0000313" key="1">
    <source>
        <dbReference type="EMBL" id="RQX74452.1"/>
    </source>
</evidence>
<evidence type="ECO:0000313" key="2">
    <source>
        <dbReference type="Proteomes" id="UP000284452"/>
    </source>
</evidence>